<dbReference type="EMBL" id="JAVRQU010000011">
    <property type="protein sequence ID" value="KAK5697198.1"/>
    <property type="molecule type" value="Genomic_DNA"/>
</dbReference>
<proteinExistence type="predicted"/>
<dbReference type="AlphaFoldDB" id="A0AAN7VQV1"/>
<gene>
    <name evidence="2" type="ORF">LTR97_007333</name>
</gene>
<evidence type="ECO:0000313" key="3">
    <source>
        <dbReference type="Proteomes" id="UP001310594"/>
    </source>
</evidence>
<protein>
    <submittedName>
        <fullName evidence="2">Uncharacterized protein</fullName>
    </submittedName>
</protein>
<dbReference type="Proteomes" id="UP001310594">
    <property type="component" value="Unassembled WGS sequence"/>
</dbReference>
<keyword evidence="1" id="KW-0812">Transmembrane</keyword>
<accession>A0AAN7VQV1</accession>
<keyword evidence="1" id="KW-0472">Membrane</keyword>
<feature type="transmembrane region" description="Helical" evidence="1">
    <location>
        <begin position="48"/>
        <end position="71"/>
    </location>
</feature>
<name>A0AAN7VQV1_9PEZI</name>
<evidence type="ECO:0000256" key="1">
    <source>
        <dbReference type="SAM" id="Phobius"/>
    </source>
</evidence>
<organism evidence="2 3">
    <name type="scientific">Elasticomyces elasticus</name>
    <dbReference type="NCBI Taxonomy" id="574655"/>
    <lineage>
        <taxon>Eukaryota</taxon>
        <taxon>Fungi</taxon>
        <taxon>Dikarya</taxon>
        <taxon>Ascomycota</taxon>
        <taxon>Pezizomycotina</taxon>
        <taxon>Dothideomycetes</taxon>
        <taxon>Dothideomycetidae</taxon>
        <taxon>Mycosphaerellales</taxon>
        <taxon>Teratosphaeriaceae</taxon>
        <taxon>Elasticomyces</taxon>
    </lineage>
</organism>
<reference evidence="2" key="1">
    <citation type="submission" date="2023-08" db="EMBL/GenBank/DDBJ databases">
        <title>Black Yeasts Isolated from many extreme environments.</title>
        <authorList>
            <person name="Coleine C."/>
            <person name="Stajich J.E."/>
            <person name="Selbmann L."/>
        </authorList>
    </citation>
    <scope>NUCLEOTIDE SEQUENCE</scope>
    <source>
        <strain evidence="2">CCFEE 5810</strain>
    </source>
</reference>
<sequence length="125" mass="13343">MPAHCVPPDNSASNRVIVAQKAQAAQARSPVPAAAEAPKINMLNTKKFYIAAAALFAANIALLAAFGYLISRIDEYHDRKNRTLVAWGIWLGVFALGISGALVDWLHGWYLRQPGSVGSVEEGGA</sequence>
<evidence type="ECO:0000313" key="2">
    <source>
        <dbReference type="EMBL" id="KAK5697198.1"/>
    </source>
</evidence>
<feature type="transmembrane region" description="Helical" evidence="1">
    <location>
        <begin position="83"/>
        <end position="103"/>
    </location>
</feature>
<comment type="caution">
    <text evidence="2">The sequence shown here is derived from an EMBL/GenBank/DDBJ whole genome shotgun (WGS) entry which is preliminary data.</text>
</comment>
<keyword evidence="1" id="KW-1133">Transmembrane helix</keyword>